<feature type="domain" description="Reverse transcriptase" evidence="4">
    <location>
        <begin position="773"/>
        <end position="923"/>
    </location>
</feature>
<evidence type="ECO:0000259" key="6">
    <source>
        <dbReference type="Pfam" id="PF17921"/>
    </source>
</evidence>
<gene>
    <name evidence="7" type="ordered locus">LOC_Os12g22190</name>
</gene>
<dbReference type="SUPFAM" id="SSF53098">
    <property type="entry name" value="Ribonuclease H-like"/>
    <property type="match status" value="1"/>
</dbReference>
<dbReference type="Gene3D" id="3.10.10.10">
    <property type="entry name" value="HIV Type 1 Reverse Transcriptase, subunit A, domain 1"/>
    <property type="match status" value="1"/>
</dbReference>
<name>Q2QT16_ORYSJ</name>
<dbReference type="CDD" id="cd01647">
    <property type="entry name" value="RT_LTR"/>
    <property type="match status" value="1"/>
</dbReference>
<dbReference type="SUPFAM" id="SSF56672">
    <property type="entry name" value="DNA/RNA polymerases"/>
    <property type="match status" value="1"/>
</dbReference>
<dbReference type="InterPro" id="IPR043128">
    <property type="entry name" value="Rev_trsase/Diguanyl_cyclase"/>
</dbReference>
<feature type="region of interest" description="Disordered" evidence="3">
    <location>
        <begin position="640"/>
        <end position="662"/>
    </location>
</feature>
<protein>
    <submittedName>
        <fullName evidence="7">Retrotransposon protein, putative, unclassified</fullName>
    </submittedName>
</protein>
<feature type="coiled-coil region" evidence="2">
    <location>
        <begin position="1380"/>
        <end position="1408"/>
    </location>
</feature>
<dbReference type="PANTHER" id="PTHR37984:SF5">
    <property type="entry name" value="PROTEIN NYNRIN-LIKE"/>
    <property type="match status" value="1"/>
</dbReference>
<feature type="domain" description="Reverse transcriptase/retrotransposon-derived protein RNase H-like" evidence="5">
    <location>
        <begin position="943"/>
        <end position="1012"/>
    </location>
</feature>
<feature type="compositionally biased region" description="Polar residues" evidence="3">
    <location>
        <begin position="132"/>
        <end position="144"/>
    </location>
</feature>
<evidence type="ECO:0000259" key="5">
    <source>
        <dbReference type="Pfam" id="PF17919"/>
    </source>
</evidence>
<sequence length="1429" mass="162117">MMKQPSSKAEVEPANVIPITLDDFEGEDRKSMEEYIKEITHEALMRACTRTRQGVIIKPGPRPKLTPDLVCNEEVTKSIQQQVASTIDLSMTVFKDKLDATFEGKFDAFLRFKFGPLMADFMLKDKASTTASQAPIGQTSSGTNGAVHVASPTGPDGRSDRDFAAGPTGQMTGLTEYYPGGQTRTQAGLTVPLDVGQTGPWTGSTGAIIPIQGIDPMTNASYLYDIRAFDPPVSNAANPQVRPNVPNAYNDVARGYPPDTRQGQYNHIAPQTQPIRPPNPPPNQHRPDNMEEIISAIIRDKFGIETRNRAKVYQKSYPDYYDNVSFPRNYRVPEFTKFSGEDSRTTWEHRFRDVRNRCYSLNITDRDLVGLAFNGFLAPLRERLDGQQFLDVSQLMQRALAQESQVKDNKKFVRPYEKKPNVNVIDYSKASDSEDEGDHDMYVAEWSWTNKNKPFVCSNLMPTPRKDRQSEVKYSFDVAKCDKIFDYLLQEKQIKLPKGHIIPSQEELKRRAYCKWHDSHFHSPNDCNVFRRQVQSAIDEGRLKFTDGSKMKLDHDPFPVNTINFNDKKVLIWPEQSESTKGKGVVIGELRPKMIVPKKPEVGVWKENKSEASTSKTPRKTKVTFDMLLEKYEKQGWGGPRRPIHERLSSPNYGRFYGKNPANEEKREGKRIKFCAMDEAEVAQFSLGPKDAVFEKPDESNHRMKPLYLKGHIDGKPVSRMLVDGGAAVNLMPYSLFKKLGRGDDELKKTNMILNGEPTEAKEWVSSIVSVEKKGSGKIIVCIDFRDLNKATPKDEYPMPIADKMINDASGHKLISFLGGNAGYNQIFMVEEDMYKTAFRCPGFVGLFKWVVMTFGLKNAGATYRRAMNLIFHDLLGIILEIYIDDIVVKSDGMEGHIADLRLAFERMRRYGLKMNPLECAFAGKIDAFVPILRLKKEVDFTWGAKQQEAFEELKRYLSTPLVVRAPKAGKPFRLYIASEDKVIGAVLTQEEDGKEYIITYLSRRLLDAETRDIARHDNSRANDLAQQASGYNVKEGLFLVLEEPVLNFKSLCEIDKTGDQGRSDRHCTAGLTGDQGRSDRPCMASLTSSGQSAGGHASINLEAELIVNSDICAQETEEDWRIPLIRYLKDPTLKVDRKIRRQAFKYTLLDEDLYRRNIDGVSLKCLDEDQSKVAMGEVHEGICGTHQSAHKMNWLLRRAGFYWPRMIDDCFKYYRGCEACQRFGNVQLAPATVLNPIIKPWPFRGWALDFIGQIYPSSSKGHRFMLVATDYFTKWAEAVPLKNMTHTEANGQAESSNKTLLKLVKKKIEEHPKRWHEVVSEALWAHRISKHGATKVTPFELVYGQEAVLPVEVNLGSLRYIKQDDLSSEDYKTLMGDNLDEVIDKRLKALEEIEKEKKRVAKAYNKRVKAKLFQVGDLVWKTILPLGT</sequence>
<reference evidence="7" key="2">
    <citation type="submission" date="2005-04" db="EMBL/GenBank/DDBJ databases">
        <authorList>
            <person name="Buell C.R."/>
            <person name="Wing R.A."/>
            <person name="McCombie W.A."/>
            <person name="Ouyang S."/>
        </authorList>
    </citation>
    <scope>NUCLEOTIDE SEQUENCE</scope>
</reference>
<dbReference type="InterPro" id="IPR036397">
    <property type="entry name" value="RNaseH_sf"/>
</dbReference>
<feature type="compositionally biased region" description="Pro residues" evidence="3">
    <location>
        <begin position="275"/>
        <end position="284"/>
    </location>
</feature>
<dbReference type="Pfam" id="PF17919">
    <property type="entry name" value="RT_RNaseH_2"/>
    <property type="match status" value="1"/>
</dbReference>
<dbReference type="GO" id="GO:0003676">
    <property type="term" value="F:nucleic acid binding"/>
    <property type="evidence" value="ECO:0007669"/>
    <property type="project" value="InterPro"/>
</dbReference>
<dbReference type="InterPro" id="IPR041577">
    <property type="entry name" value="RT_RNaseH_2"/>
</dbReference>
<reference evidence="7" key="1">
    <citation type="journal article" date="2005" name="BMC Biol.">
        <title>The sequence of rice chromosomes 11 and 12, rich in disease resistance genes and recent gene duplications.</title>
        <authorList>
            <consortium name="The rice chromosomes 11 and 12 sequencing consortia"/>
        </authorList>
    </citation>
    <scope>NUCLEOTIDE SEQUENCE [LARGE SCALE GENOMIC DNA]</scope>
</reference>
<dbReference type="InterPro" id="IPR000477">
    <property type="entry name" value="RT_dom"/>
</dbReference>
<dbReference type="Gene3D" id="3.30.420.10">
    <property type="entry name" value="Ribonuclease H-like superfamily/Ribonuclease H"/>
    <property type="match status" value="2"/>
</dbReference>
<accession>Q2QT16</accession>
<dbReference type="CDD" id="cd00303">
    <property type="entry name" value="retropepsin_like"/>
    <property type="match status" value="1"/>
</dbReference>
<dbReference type="InterPro" id="IPR043502">
    <property type="entry name" value="DNA/RNA_pol_sf"/>
</dbReference>
<keyword evidence="2" id="KW-0175">Coiled coil</keyword>
<dbReference type="PANTHER" id="PTHR37984">
    <property type="entry name" value="PROTEIN CBG26694"/>
    <property type="match status" value="1"/>
</dbReference>
<feature type="region of interest" description="Disordered" evidence="3">
    <location>
        <begin position="266"/>
        <end position="286"/>
    </location>
</feature>
<evidence type="ECO:0000256" key="3">
    <source>
        <dbReference type="SAM" id="MobiDB-lite"/>
    </source>
</evidence>
<dbReference type="Gene3D" id="1.10.340.70">
    <property type="match status" value="1"/>
</dbReference>
<evidence type="ECO:0000256" key="1">
    <source>
        <dbReference type="ARBA" id="ARBA00023268"/>
    </source>
</evidence>
<proteinExistence type="predicted"/>
<dbReference type="EMBL" id="DP000011">
    <property type="protein sequence ID" value="ABA97853.2"/>
    <property type="molecule type" value="Genomic_DNA"/>
</dbReference>
<reference evidence="7" key="3">
    <citation type="submission" date="2006-01" db="EMBL/GenBank/DDBJ databases">
        <authorList>
            <person name="Buell R."/>
        </authorList>
    </citation>
    <scope>NUCLEOTIDE SEQUENCE</scope>
</reference>
<keyword evidence="1" id="KW-0511">Multifunctional enzyme</keyword>
<dbReference type="InterPro" id="IPR041588">
    <property type="entry name" value="Integrase_H2C2"/>
</dbReference>
<dbReference type="InterPro" id="IPR012337">
    <property type="entry name" value="RNaseH-like_sf"/>
</dbReference>
<dbReference type="GO" id="GO:0003824">
    <property type="term" value="F:catalytic activity"/>
    <property type="evidence" value="ECO:0007669"/>
    <property type="project" value="UniProtKB-KW"/>
</dbReference>
<dbReference type="Pfam" id="PF17921">
    <property type="entry name" value="Integrase_H2C2"/>
    <property type="match status" value="1"/>
</dbReference>
<organism evidence="7">
    <name type="scientific">Oryza sativa subsp. japonica</name>
    <name type="common">Rice</name>
    <dbReference type="NCBI Taxonomy" id="39947"/>
    <lineage>
        <taxon>Eukaryota</taxon>
        <taxon>Viridiplantae</taxon>
        <taxon>Streptophyta</taxon>
        <taxon>Embryophyta</taxon>
        <taxon>Tracheophyta</taxon>
        <taxon>Spermatophyta</taxon>
        <taxon>Magnoliopsida</taxon>
        <taxon>Liliopsida</taxon>
        <taxon>Poales</taxon>
        <taxon>Poaceae</taxon>
        <taxon>BOP clade</taxon>
        <taxon>Oryzoideae</taxon>
        <taxon>Oryzeae</taxon>
        <taxon>Oryzinae</taxon>
        <taxon>Oryza</taxon>
        <taxon>Oryza sativa</taxon>
    </lineage>
</organism>
<feature type="region of interest" description="Disordered" evidence="3">
    <location>
        <begin position="132"/>
        <end position="185"/>
    </location>
</feature>
<dbReference type="Pfam" id="PF00078">
    <property type="entry name" value="RVT_1"/>
    <property type="match status" value="1"/>
</dbReference>
<dbReference type="InterPro" id="IPR050951">
    <property type="entry name" value="Retrovirus_Pol_polyprotein"/>
</dbReference>
<evidence type="ECO:0000259" key="4">
    <source>
        <dbReference type="Pfam" id="PF00078"/>
    </source>
</evidence>
<dbReference type="Gene3D" id="3.30.70.270">
    <property type="match status" value="2"/>
</dbReference>
<feature type="domain" description="Integrase zinc-binding" evidence="6">
    <location>
        <begin position="1175"/>
        <end position="1224"/>
    </location>
</feature>
<evidence type="ECO:0000313" key="7">
    <source>
        <dbReference type="EMBL" id="ABA97853.2"/>
    </source>
</evidence>
<evidence type="ECO:0000256" key="2">
    <source>
        <dbReference type="SAM" id="Coils"/>
    </source>
</evidence>